<evidence type="ECO:0000313" key="10">
    <source>
        <dbReference type="EMBL" id="VCU09139.1"/>
    </source>
</evidence>
<dbReference type="RefSeq" id="WP_244601579.1">
    <property type="nucleotide sequence ID" value="NZ_UWOC01000141.1"/>
</dbReference>
<dbReference type="SUPFAM" id="SSF50692">
    <property type="entry name" value="ADC-like"/>
    <property type="match status" value="1"/>
</dbReference>
<evidence type="ECO:0000256" key="1">
    <source>
        <dbReference type="ARBA" id="ARBA00001942"/>
    </source>
</evidence>
<dbReference type="GO" id="GO:0030288">
    <property type="term" value="C:outer membrane-bounded periplasmic space"/>
    <property type="evidence" value="ECO:0007669"/>
    <property type="project" value="TreeGrafter"/>
</dbReference>
<dbReference type="CDD" id="cd02793">
    <property type="entry name" value="MopB_CT_DMSOR-BSOR-TMAOR"/>
    <property type="match status" value="1"/>
</dbReference>
<evidence type="ECO:0000259" key="7">
    <source>
        <dbReference type="Pfam" id="PF00384"/>
    </source>
</evidence>
<dbReference type="AlphaFoldDB" id="A0A3S4B168"/>
<evidence type="ECO:0000313" key="11">
    <source>
        <dbReference type="Proteomes" id="UP000289200"/>
    </source>
</evidence>
<dbReference type="EMBL" id="UWOC01000141">
    <property type="protein sequence ID" value="VCU09139.1"/>
    <property type="molecule type" value="Genomic_DNA"/>
</dbReference>
<dbReference type="InterPro" id="IPR041460">
    <property type="entry name" value="Molybdopterin_N"/>
</dbReference>
<dbReference type="GO" id="GO:0016491">
    <property type="term" value="F:oxidoreductase activity"/>
    <property type="evidence" value="ECO:0007669"/>
    <property type="project" value="UniProtKB-KW"/>
</dbReference>
<accession>A0A3S4B168</accession>
<gene>
    <name evidence="10" type="primary">dmsA</name>
    <name evidence="10" type="ORF">RHODGE_RHODGE_02312</name>
</gene>
<organism evidence="10 11">
    <name type="scientific">Rhodoplanes serenus</name>
    <dbReference type="NCBI Taxonomy" id="200615"/>
    <lineage>
        <taxon>Bacteria</taxon>
        <taxon>Pseudomonadati</taxon>
        <taxon>Pseudomonadota</taxon>
        <taxon>Alphaproteobacteria</taxon>
        <taxon>Hyphomicrobiales</taxon>
        <taxon>Nitrobacteraceae</taxon>
        <taxon>Rhodoplanes</taxon>
    </lineage>
</organism>
<evidence type="ECO:0000256" key="5">
    <source>
        <dbReference type="ARBA" id="ARBA00022764"/>
    </source>
</evidence>
<dbReference type="Gene3D" id="3.40.50.740">
    <property type="match status" value="1"/>
</dbReference>
<dbReference type="Pfam" id="PF00384">
    <property type="entry name" value="Molybdopterin"/>
    <property type="match status" value="1"/>
</dbReference>
<dbReference type="PANTHER" id="PTHR43742">
    <property type="entry name" value="TRIMETHYLAMINE-N-OXIDE REDUCTASE"/>
    <property type="match status" value="1"/>
</dbReference>
<dbReference type="PANTHER" id="PTHR43742:SF10">
    <property type="entry name" value="TRIMETHYLAMINE-N-OXIDE REDUCTASE 2"/>
    <property type="match status" value="1"/>
</dbReference>
<keyword evidence="4" id="KW-0479">Metal-binding</keyword>
<dbReference type="Pfam" id="PF01568">
    <property type="entry name" value="Molydop_binding"/>
    <property type="match status" value="1"/>
</dbReference>
<feature type="domain" description="Molybdopterin oxidoreductase" evidence="7">
    <location>
        <begin position="63"/>
        <end position="514"/>
    </location>
</feature>
<dbReference type="PROSITE" id="PS00490">
    <property type="entry name" value="MOLYBDOPTERIN_PROK_2"/>
    <property type="match status" value="1"/>
</dbReference>
<evidence type="ECO:0000256" key="3">
    <source>
        <dbReference type="ARBA" id="ARBA00022505"/>
    </source>
</evidence>
<dbReference type="Gene3D" id="3.40.228.10">
    <property type="entry name" value="Dimethylsulfoxide Reductase, domain 2"/>
    <property type="match status" value="1"/>
</dbReference>
<comment type="similarity">
    <text evidence="2">Belongs to the prokaryotic molybdopterin-containing oxidoreductase family.</text>
</comment>
<comment type="caution">
    <text evidence="10">The sequence shown here is derived from an EMBL/GenBank/DDBJ whole genome shotgun (WGS) entry which is preliminary data.</text>
</comment>
<dbReference type="InterPro" id="IPR009010">
    <property type="entry name" value="Asp_de-COase-like_dom_sf"/>
</dbReference>
<dbReference type="GO" id="GO:0009055">
    <property type="term" value="F:electron transfer activity"/>
    <property type="evidence" value="ECO:0007669"/>
    <property type="project" value="TreeGrafter"/>
</dbReference>
<dbReference type="SUPFAM" id="SSF53706">
    <property type="entry name" value="Formate dehydrogenase/DMSO reductase, domains 1-3"/>
    <property type="match status" value="1"/>
</dbReference>
<dbReference type="GO" id="GO:0043546">
    <property type="term" value="F:molybdopterin cofactor binding"/>
    <property type="evidence" value="ECO:0007669"/>
    <property type="project" value="InterPro"/>
</dbReference>
<dbReference type="CDD" id="cd02769">
    <property type="entry name" value="MopB_DMSOR-BSOR-TMAOR"/>
    <property type="match status" value="1"/>
</dbReference>
<dbReference type="Pfam" id="PF18364">
    <property type="entry name" value="Molybdopterin_N"/>
    <property type="match status" value="1"/>
</dbReference>
<reference evidence="11" key="1">
    <citation type="submission" date="2018-10" db="EMBL/GenBank/DDBJ databases">
        <authorList>
            <person name="Peiro R."/>
            <person name="Begona"/>
            <person name="Cbmso G."/>
            <person name="Lopez M."/>
            <person name="Gonzalez S."/>
            <person name="Sacristan E."/>
            <person name="Castillo E."/>
        </authorList>
    </citation>
    <scope>NUCLEOTIDE SEQUENCE [LARGE SCALE GENOMIC DNA]</scope>
</reference>
<dbReference type="GO" id="GO:0009061">
    <property type="term" value="P:anaerobic respiration"/>
    <property type="evidence" value="ECO:0007669"/>
    <property type="project" value="TreeGrafter"/>
</dbReference>
<feature type="domain" description="Molybdopterin oxidoreductase N-terminal" evidence="9">
    <location>
        <begin position="19"/>
        <end position="59"/>
    </location>
</feature>
<keyword evidence="6" id="KW-0560">Oxidoreductase</keyword>
<evidence type="ECO:0000259" key="9">
    <source>
        <dbReference type="Pfam" id="PF18364"/>
    </source>
</evidence>
<sequence>MTITAQATRPRRPVARVPSLAHWGAFTAVVTDGRVVRCEPFGHDPTPSPMLAAIPAMVHSPLRIARPAVREGWREGRPRTGHDTFREVSWDEALDLVAGEVSRVRAAHGAGGIFGGSYGWSSAGRVHHARTLVRRFLALGGGFVDQLANYSFGAAQFLLPHVLGTFQPVTGRATDWPSVVADTRLLIAFGGLAPKNSQVGSGGVGSHDFETWLRRARAAGIRIVNVSPLKSDAPDWLDAEWIAIRPNTDVALMLGLAHTLLTEGRHDAAFLDRYCAGFETFADYLTGRRDGTPKSADWAEHICGVPADTIRALARDAAAQPTYLTATWSLQRAHHGEQPYWALITLAAMLGGIGLPGQGFGFGHGSIHGTGLPRAALPGPDLSPPPNPAGLAIPVARIADMLLDPGGTYEFNGRRLAYPDVRMVYWAGGNPFHHHQDLNRLRRAWQKPETVVVHDSWWTPTARHADIVLPATTSLERNDVGGTSRDRFLFAMHRAIAPVGEARHDIDIFAALAGRLGYADAFTEGRDEMAWCRLVYDRIRDGAAAKGVALPAFQQFWAEGFVALPPPERDFVLFEEFRRDPDVHRLATPSGKIEIVSAAVAGFGYDDAPPHPAWLPPAEWLGSPAAKRFPLHLITNQPARRLHSQTDPGPVSVAGKISEREPIRLNPQDAARRGLSDGDIVRVFNDRGACLAGLVIDPDVAPGVAVMATGAWFDPLPEGGGLDVHGNPNVLTPDIGTSRLAQGSSAQSTLVEIEGFVGTPPPVRAFAPPPLAPLAPTAFVRTDAPM</sequence>
<keyword evidence="11" id="KW-1185">Reference proteome</keyword>
<protein>
    <submittedName>
        <fullName evidence="10">Dimethyl sulfoxide/trimethylamine N-oxide reductase</fullName>
    </submittedName>
</protein>
<dbReference type="InterPro" id="IPR006655">
    <property type="entry name" value="Mopterin_OxRdtase_prok_CS"/>
</dbReference>
<evidence type="ECO:0000256" key="6">
    <source>
        <dbReference type="ARBA" id="ARBA00023002"/>
    </source>
</evidence>
<dbReference type="InterPro" id="IPR050612">
    <property type="entry name" value="Prok_Mopterin_Oxidored"/>
</dbReference>
<comment type="cofactor">
    <cofactor evidence="1">
        <name>Mo-bis(molybdopterin guanine dinucleotide)</name>
        <dbReference type="ChEBI" id="CHEBI:60539"/>
    </cofactor>
</comment>
<dbReference type="Gene3D" id="3.90.55.10">
    <property type="entry name" value="Dimethylsulfoxide Reductase, domain 3"/>
    <property type="match status" value="1"/>
</dbReference>
<evidence type="ECO:0000259" key="8">
    <source>
        <dbReference type="Pfam" id="PF01568"/>
    </source>
</evidence>
<dbReference type="InterPro" id="IPR041954">
    <property type="entry name" value="CT_DMSOR/BSOR/TMAOR"/>
</dbReference>
<evidence type="ECO:0000256" key="4">
    <source>
        <dbReference type="ARBA" id="ARBA00022723"/>
    </source>
</evidence>
<dbReference type="Gene3D" id="2.40.40.20">
    <property type="match status" value="1"/>
</dbReference>
<dbReference type="GO" id="GO:0030151">
    <property type="term" value="F:molybdenum ion binding"/>
    <property type="evidence" value="ECO:0007669"/>
    <property type="project" value="TreeGrafter"/>
</dbReference>
<name>A0A3S4B168_9BRAD</name>
<feature type="domain" description="Molybdopterin dinucleotide-binding" evidence="8">
    <location>
        <begin position="631"/>
        <end position="749"/>
    </location>
</feature>
<proteinExistence type="inferred from homology"/>
<dbReference type="InterPro" id="IPR006656">
    <property type="entry name" value="Mopterin_OxRdtase"/>
</dbReference>
<evidence type="ECO:0000256" key="2">
    <source>
        <dbReference type="ARBA" id="ARBA00010312"/>
    </source>
</evidence>
<dbReference type="InterPro" id="IPR006657">
    <property type="entry name" value="MoPterin_dinucl-bd_dom"/>
</dbReference>
<dbReference type="Proteomes" id="UP000289200">
    <property type="component" value="Unassembled WGS sequence"/>
</dbReference>
<keyword evidence="3" id="KW-0500">Molybdenum</keyword>
<keyword evidence="5" id="KW-0574">Periplasm</keyword>